<dbReference type="Gene3D" id="3.80.10.10">
    <property type="entry name" value="Ribonuclease Inhibitor"/>
    <property type="match status" value="1"/>
</dbReference>
<keyword evidence="1" id="KW-0433">Leucine-rich repeat</keyword>
<sequence>MASSDNLVKCSTFGSIKNCTITGVHLSMKNFTLTPIASNPNLIQSLEITKSTIPVITTELCTALPKIKSFFAIQQGIQIIKDYAFNNCTEITLISMPFNSIHTLGTGIFDKTKKLQEINIHGGALEQIDVNLLNNLGELTELVISANRLRELPVAAVKNLKKLKILYLYSNELTDLDAESLVKQLPSLKGVYINDNNLQCDRLNDIIATFKAKNILIVEHTHAIYLKKRDYIPHKIQDIICLTHVELESEKMKRGLNLSLAELKDTPIGDAVIRLKDIVSSGFADADGNIVTLFNMLNGTTNDLNRRLIVLNQTLNESSKKMHEMADTINQTLNETTKKMHEMADTIISMSNDYKKMLTTLSDNPTRSKNNEIVWIVLEAKEPTRGTSTKDMR</sequence>
<dbReference type="PROSITE" id="PS51450">
    <property type="entry name" value="LRR"/>
    <property type="match status" value="1"/>
</dbReference>
<evidence type="ECO:0000256" key="2">
    <source>
        <dbReference type="ARBA" id="ARBA00022729"/>
    </source>
</evidence>
<dbReference type="InterPro" id="IPR003591">
    <property type="entry name" value="Leu-rich_rpt_typical-subtyp"/>
</dbReference>
<evidence type="ECO:0000256" key="3">
    <source>
        <dbReference type="ARBA" id="ARBA00022737"/>
    </source>
</evidence>
<dbReference type="Proteomes" id="UP001151699">
    <property type="component" value="Unassembled WGS sequence"/>
</dbReference>
<accession>A0A9Q0MNU7</accession>
<evidence type="ECO:0000313" key="5">
    <source>
        <dbReference type="Proteomes" id="UP001151699"/>
    </source>
</evidence>
<proteinExistence type="predicted"/>
<comment type="caution">
    <text evidence="4">The sequence shown here is derived from an EMBL/GenBank/DDBJ whole genome shotgun (WGS) entry which is preliminary data.</text>
</comment>
<organism evidence="4 5">
    <name type="scientific">Pseudolycoriella hygida</name>
    <dbReference type="NCBI Taxonomy" id="35572"/>
    <lineage>
        <taxon>Eukaryota</taxon>
        <taxon>Metazoa</taxon>
        <taxon>Ecdysozoa</taxon>
        <taxon>Arthropoda</taxon>
        <taxon>Hexapoda</taxon>
        <taxon>Insecta</taxon>
        <taxon>Pterygota</taxon>
        <taxon>Neoptera</taxon>
        <taxon>Endopterygota</taxon>
        <taxon>Diptera</taxon>
        <taxon>Nematocera</taxon>
        <taxon>Sciaroidea</taxon>
        <taxon>Sciaridae</taxon>
        <taxon>Pseudolycoriella</taxon>
    </lineage>
</organism>
<name>A0A9Q0MNU7_9DIPT</name>
<dbReference type="InterPro" id="IPR026906">
    <property type="entry name" value="LRR_5"/>
</dbReference>
<dbReference type="AlphaFoldDB" id="A0A9Q0MNU7"/>
<keyword evidence="4" id="KW-0675">Receptor</keyword>
<keyword evidence="2" id="KW-0732">Signal</keyword>
<dbReference type="InterPro" id="IPR050328">
    <property type="entry name" value="Dev_Immune_Receptor"/>
</dbReference>
<dbReference type="SMART" id="SM00369">
    <property type="entry name" value="LRR_TYP"/>
    <property type="match status" value="2"/>
</dbReference>
<dbReference type="InterPro" id="IPR032675">
    <property type="entry name" value="LRR_dom_sf"/>
</dbReference>
<evidence type="ECO:0000256" key="1">
    <source>
        <dbReference type="ARBA" id="ARBA00022614"/>
    </source>
</evidence>
<protein>
    <submittedName>
        <fullName evidence="4">Reticulon-4 receptor-like 2</fullName>
    </submittedName>
</protein>
<dbReference type="GO" id="GO:0031012">
    <property type="term" value="C:extracellular matrix"/>
    <property type="evidence" value="ECO:0007669"/>
    <property type="project" value="TreeGrafter"/>
</dbReference>
<dbReference type="EMBL" id="WJQU01002264">
    <property type="protein sequence ID" value="KAJ6633048.1"/>
    <property type="molecule type" value="Genomic_DNA"/>
</dbReference>
<dbReference type="PANTHER" id="PTHR24373:SF370">
    <property type="entry name" value="FISH-LIPS, ISOFORM E"/>
    <property type="match status" value="1"/>
</dbReference>
<dbReference type="GO" id="GO:0005615">
    <property type="term" value="C:extracellular space"/>
    <property type="evidence" value="ECO:0007669"/>
    <property type="project" value="TreeGrafter"/>
</dbReference>
<reference evidence="4" key="1">
    <citation type="submission" date="2022-07" db="EMBL/GenBank/DDBJ databases">
        <authorList>
            <person name="Trinca V."/>
            <person name="Uliana J.V.C."/>
            <person name="Torres T.T."/>
            <person name="Ward R.J."/>
            <person name="Monesi N."/>
        </authorList>
    </citation>
    <scope>NUCLEOTIDE SEQUENCE</scope>
    <source>
        <strain evidence="4">HSMRA1968</strain>
        <tissue evidence="4">Whole embryos</tissue>
    </source>
</reference>
<keyword evidence="3" id="KW-0677">Repeat</keyword>
<dbReference type="InterPro" id="IPR001611">
    <property type="entry name" value="Leu-rich_rpt"/>
</dbReference>
<dbReference type="PANTHER" id="PTHR24373">
    <property type="entry name" value="SLIT RELATED LEUCINE-RICH REPEAT NEURONAL PROTEIN"/>
    <property type="match status" value="1"/>
</dbReference>
<dbReference type="Pfam" id="PF13306">
    <property type="entry name" value="LRR_5"/>
    <property type="match status" value="1"/>
</dbReference>
<feature type="non-terminal residue" evidence="4">
    <location>
        <position position="393"/>
    </location>
</feature>
<gene>
    <name evidence="4" type="primary">RTN4RL2</name>
    <name evidence="4" type="ORF">Bhyg_16891</name>
</gene>
<keyword evidence="5" id="KW-1185">Reference proteome</keyword>
<evidence type="ECO:0000313" key="4">
    <source>
        <dbReference type="EMBL" id="KAJ6633048.1"/>
    </source>
</evidence>
<dbReference type="SUPFAM" id="SSF52058">
    <property type="entry name" value="L domain-like"/>
    <property type="match status" value="1"/>
</dbReference>